<feature type="transmembrane region" description="Helical" evidence="1">
    <location>
        <begin position="201"/>
        <end position="221"/>
    </location>
</feature>
<dbReference type="InterPro" id="IPR013656">
    <property type="entry name" value="PAS_4"/>
</dbReference>
<evidence type="ECO:0000259" key="2">
    <source>
        <dbReference type="PROSITE" id="PS50112"/>
    </source>
</evidence>
<feature type="transmembrane region" description="Helical" evidence="1">
    <location>
        <begin position="135"/>
        <end position="154"/>
    </location>
</feature>
<protein>
    <submittedName>
        <fullName evidence="5">PAS domain S-box-containing protein/diguanylate cyclase (GGDEF) domain-containing protein</fullName>
    </submittedName>
</protein>
<dbReference type="Pfam" id="PF08448">
    <property type="entry name" value="PAS_4"/>
    <property type="match status" value="1"/>
</dbReference>
<dbReference type="SUPFAM" id="SSF55785">
    <property type="entry name" value="PYP-like sensor domain (PAS domain)"/>
    <property type="match status" value="1"/>
</dbReference>
<feature type="transmembrane region" description="Helical" evidence="1">
    <location>
        <begin position="101"/>
        <end position="123"/>
    </location>
</feature>
<evidence type="ECO:0000259" key="3">
    <source>
        <dbReference type="PROSITE" id="PS50113"/>
    </source>
</evidence>
<keyword evidence="6" id="KW-1185">Reference proteome</keyword>
<evidence type="ECO:0000313" key="5">
    <source>
        <dbReference type="EMBL" id="SFK36345.1"/>
    </source>
</evidence>
<dbReference type="InterPro" id="IPR035965">
    <property type="entry name" value="PAS-like_dom_sf"/>
</dbReference>
<feature type="transmembrane region" description="Helical" evidence="1">
    <location>
        <begin position="33"/>
        <end position="56"/>
    </location>
</feature>
<dbReference type="OrthoDB" id="69083at2"/>
<dbReference type="PROSITE" id="PS50113">
    <property type="entry name" value="PAC"/>
    <property type="match status" value="1"/>
</dbReference>
<dbReference type="InterPro" id="IPR000014">
    <property type="entry name" value="PAS"/>
</dbReference>
<dbReference type="AlphaFoldDB" id="A0A1I3YWY9"/>
<dbReference type="CDD" id="cd01949">
    <property type="entry name" value="GGDEF"/>
    <property type="match status" value="1"/>
</dbReference>
<dbReference type="Gene3D" id="3.30.450.20">
    <property type="entry name" value="PAS domain"/>
    <property type="match status" value="1"/>
</dbReference>
<evidence type="ECO:0000256" key="1">
    <source>
        <dbReference type="SAM" id="Phobius"/>
    </source>
</evidence>
<dbReference type="RefSeq" id="WP_091897778.1">
    <property type="nucleotide sequence ID" value="NZ_FOSJ01000026.1"/>
</dbReference>
<feature type="domain" description="PAS" evidence="2">
    <location>
        <begin position="339"/>
        <end position="383"/>
    </location>
</feature>
<proteinExistence type="predicted"/>
<feature type="transmembrane region" description="Helical" evidence="1">
    <location>
        <begin position="273"/>
        <end position="291"/>
    </location>
</feature>
<feature type="transmembrane region" description="Helical" evidence="1">
    <location>
        <begin position="9"/>
        <end position="27"/>
    </location>
</feature>
<evidence type="ECO:0000259" key="4">
    <source>
        <dbReference type="PROSITE" id="PS50887"/>
    </source>
</evidence>
<feature type="transmembrane region" description="Helical" evidence="1">
    <location>
        <begin position="233"/>
        <end position="252"/>
    </location>
</feature>
<dbReference type="Pfam" id="PF00990">
    <property type="entry name" value="GGDEF"/>
    <property type="match status" value="1"/>
</dbReference>
<keyword evidence="1" id="KW-0812">Transmembrane</keyword>
<feature type="transmembrane region" description="Helical" evidence="1">
    <location>
        <begin position="174"/>
        <end position="192"/>
    </location>
</feature>
<organism evidence="5 6">
    <name type="scientific">Marinilactibacillus piezotolerans</name>
    <dbReference type="NCBI Taxonomy" id="258723"/>
    <lineage>
        <taxon>Bacteria</taxon>
        <taxon>Bacillati</taxon>
        <taxon>Bacillota</taxon>
        <taxon>Bacilli</taxon>
        <taxon>Lactobacillales</taxon>
        <taxon>Carnobacteriaceae</taxon>
        <taxon>Marinilactibacillus</taxon>
    </lineage>
</organism>
<dbReference type="CDD" id="cd00130">
    <property type="entry name" value="PAS"/>
    <property type="match status" value="1"/>
</dbReference>
<keyword evidence="1" id="KW-1133">Transmembrane helix</keyword>
<dbReference type="PANTHER" id="PTHR44757:SF2">
    <property type="entry name" value="BIOFILM ARCHITECTURE MAINTENANCE PROTEIN MBAA"/>
    <property type="match status" value="1"/>
</dbReference>
<accession>A0A1I3YWY9</accession>
<feature type="domain" description="PAC" evidence="3">
    <location>
        <begin position="411"/>
        <end position="462"/>
    </location>
</feature>
<name>A0A1I3YWY9_9LACT</name>
<dbReference type="SUPFAM" id="SSF55073">
    <property type="entry name" value="Nucleotide cyclase"/>
    <property type="match status" value="1"/>
</dbReference>
<dbReference type="InterPro" id="IPR043128">
    <property type="entry name" value="Rev_trsase/Diguanyl_cyclase"/>
</dbReference>
<dbReference type="Gene3D" id="3.30.70.270">
    <property type="match status" value="1"/>
</dbReference>
<dbReference type="InterPro" id="IPR052155">
    <property type="entry name" value="Biofilm_reg_signaling"/>
</dbReference>
<keyword evidence="1" id="KW-0472">Membrane</keyword>
<dbReference type="PROSITE" id="PS50887">
    <property type="entry name" value="GGDEF"/>
    <property type="match status" value="1"/>
</dbReference>
<sequence>MKIKKENKIWLIALTGFILFYFLWLLIWQDNEYLRISGGNVFSIIGTFIPSMWLLSAYRKSKLKINKVYWLLLFLSTFSYLIGEIFSFYSETILIVPSPSLSLYEIFYMASVLFCLFAFVFIIWRQANKAMFTKFIFDIGVVMTVSITFSWYYILEPFIEQGNVSLLSLSVNLYYPIIDILLLLCVSAFYFGGEEFFSKRVLNYILIGLSIQIFSGSIHFFEIAQGIYFSGKWIDPLFILPELLIGYTALIGRESERKTAIEIEKLDNYSLSIWQLILPYLLVIFLFFFMITKSNGLDMISVGSGLSITFVLLRQFVVISENRKLVKQYYQKTEELAVSEERYRSLFEYHPDSVFSFDLQGKIESMNSVGATLIGDDPNALNGFPIADFIEQHYTANQNEQLSTTKNEVPSSHEFTLKNKDGSDLNIDMTHIPILVKNKLVGSFGIGRDITEKKLNEEKIHFYAYHDYLTGLGNRRLFEEKLTHLLKQAKEENLTFAILFVDVDKFKEINDHYGHEAGDILLSALADRIKIYADSTALSARMGGDEFTILIKEIAEYNVQEEIAALSKLLNEPYSVNDIEIHCTSSIGFAYYPTDGTTLTELLSKADSAMYRVKKSGKPFR</sequence>
<dbReference type="PANTHER" id="PTHR44757">
    <property type="entry name" value="DIGUANYLATE CYCLASE DGCP"/>
    <property type="match status" value="1"/>
</dbReference>
<evidence type="ECO:0000313" key="6">
    <source>
        <dbReference type="Proteomes" id="UP000199589"/>
    </source>
</evidence>
<dbReference type="NCBIfam" id="TIGR00254">
    <property type="entry name" value="GGDEF"/>
    <property type="match status" value="1"/>
</dbReference>
<feature type="domain" description="GGDEF" evidence="4">
    <location>
        <begin position="494"/>
        <end position="621"/>
    </location>
</feature>
<feature type="transmembrane region" description="Helical" evidence="1">
    <location>
        <begin position="68"/>
        <end position="89"/>
    </location>
</feature>
<reference evidence="6" key="1">
    <citation type="submission" date="2016-10" db="EMBL/GenBank/DDBJ databases">
        <authorList>
            <person name="Varghese N."/>
            <person name="Submissions S."/>
        </authorList>
    </citation>
    <scope>NUCLEOTIDE SEQUENCE [LARGE SCALE GENOMIC DNA]</scope>
    <source>
        <strain evidence="6">DSM 16108</strain>
    </source>
</reference>
<dbReference type="InterPro" id="IPR000160">
    <property type="entry name" value="GGDEF_dom"/>
</dbReference>
<feature type="transmembrane region" description="Helical" evidence="1">
    <location>
        <begin position="297"/>
        <end position="317"/>
    </location>
</feature>
<dbReference type="SMART" id="SM00091">
    <property type="entry name" value="PAS"/>
    <property type="match status" value="1"/>
</dbReference>
<dbReference type="PROSITE" id="PS50112">
    <property type="entry name" value="PAS"/>
    <property type="match status" value="1"/>
</dbReference>
<dbReference type="NCBIfam" id="TIGR00229">
    <property type="entry name" value="sensory_box"/>
    <property type="match status" value="1"/>
</dbReference>
<dbReference type="SMART" id="SM00267">
    <property type="entry name" value="GGDEF"/>
    <property type="match status" value="1"/>
</dbReference>
<dbReference type="EMBL" id="FOSJ01000026">
    <property type="protein sequence ID" value="SFK36345.1"/>
    <property type="molecule type" value="Genomic_DNA"/>
</dbReference>
<dbReference type="Proteomes" id="UP000199589">
    <property type="component" value="Unassembled WGS sequence"/>
</dbReference>
<gene>
    <name evidence="5" type="ORF">SAMN04488569_102610</name>
</gene>
<dbReference type="InterPro" id="IPR000700">
    <property type="entry name" value="PAS-assoc_C"/>
</dbReference>
<dbReference type="InterPro" id="IPR029787">
    <property type="entry name" value="Nucleotide_cyclase"/>
</dbReference>